<evidence type="ECO:0000313" key="2">
    <source>
        <dbReference type="EMBL" id="ESK90684.1"/>
    </source>
</evidence>
<feature type="domain" description="F-box" evidence="1">
    <location>
        <begin position="1"/>
        <end position="41"/>
    </location>
</feature>
<comment type="caution">
    <text evidence="2">The sequence shown here is derived from an EMBL/GenBank/DDBJ whole genome shotgun (WGS) entry which is preliminary data.</text>
</comment>
<accession>V2YG73</accession>
<dbReference type="Proteomes" id="UP000017559">
    <property type="component" value="Unassembled WGS sequence"/>
</dbReference>
<dbReference type="AlphaFoldDB" id="V2YG73"/>
<organism evidence="2 3">
    <name type="scientific">Moniliophthora roreri (strain MCA 2997)</name>
    <name type="common">Cocoa frosty pod rot fungus</name>
    <name type="synonym">Crinipellis roreri</name>
    <dbReference type="NCBI Taxonomy" id="1381753"/>
    <lineage>
        <taxon>Eukaryota</taxon>
        <taxon>Fungi</taxon>
        <taxon>Dikarya</taxon>
        <taxon>Basidiomycota</taxon>
        <taxon>Agaricomycotina</taxon>
        <taxon>Agaricomycetes</taxon>
        <taxon>Agaricomycetidae</taxon>
        <taxon>Agaricales</taxon>
        <taxon>Marasmiineae</taxon>
        <taxon>Marasmiaceae</taxon>
        <taxon>Moniliophthora</taxon>
    </lineage>
</organism>
<sequence>MNLPPTTHDLIFRDLSFKDLLNYSKVNKAARNAVKAFYRRALRVENVLSPYFNDDELRRLRILQYTTGFLISGSAALSFFERVIYPESDLDIYVDFRYAIFLTEFLIGLGFVFQPFQTERKQQAQDIFEALDAMDRRMETFEDENDTIEGFGEYSTTGIADVFTFVRAGKKVQIIAAGHHPGPLDVILKFHSTVVMNIISYTHAVSFYPKATFIDRVTVVNRVVTFRSDQNPPREKYEKRGWEVRDNVEAVDLLKRNSEFGMLDRHVGDKLCWAVKLPPVRDFVPVDWALGRDWMLFSNSWSLNHACGIEMDSTPFFMPNLTQSYALSSKVHKEVKKNFIFMWNDEDRPVSGLLKAVDGALADFVDDLYNEAPEQDERDAAIEEILRQAFETARQKYSHLAPTERVSASTAYFLLEDLQHLVKKMPEMPTFVFRFAQERTGGIWTNVDVHLSPKNSEKEHRNYRHSSWKINVEFKASA</sequence>
<evidence type="ECO:0000259" key="1">
    <source>
        <dbReference type="PROSITE" id="PS50181"/>
    </source>
</evidence>
<keyword evidence="3" id="KW-1185">Reference proteome</keyword>
<reference evidence="2 3" key="1">
    <citation type="journal article" date="2014" name="BMC Genomics">
        <title>Genome and secretome analysis of the hemibiotrophic fungal pathogen, Moniliophthora roreri, which causes frosty pod rot disease of cacao: mechanisms of the biotrophic and necrotrophic phases.</title>
        <authorList>
            <person name="Meinhardt L.W."/>
            <person name="Costa G.G.L."/>
            <person name="Thomazella D.P.T."/>
            <person name="Teixeira P.J.P.L."/>
            <person name="Carazzolle M.F."/>
            <person name="Schuster S.C."/>
            <person name="Carlson J.E."/>
            <person name="Guiltinan M.J."/>
            <person name="Mieczkowski P."/>
            <person name="Farmer A."/>
            <person name="Ramaraj T."/>
            <person name="Crozier J."/>
            <person name="Davis R.E."/>
            <person name="Shao J."/>
            <person name="Melnick R.L."/>
            <person name="Pereira G.A.G."/>
            <person name="Bailey B.A."/>
        </authorList>
    </citation>
    <scope>NUCLEOTIDE SEQUENCE [LARGE SCALE GENOMIC DNA]</scope>
    <source>
        <strain evidence="2 3">MCA 2997</strain>
    </source>
</reference>
<dbReference type="PROSITE" id="PS50181">
    <property type="entry name" value="FBOX"/>
    <property type="match status" value="1"/>
</dbReference>
<dbReference type="OrthoDB" id="3041043at2759"/>
<name>V2YG73_MONRO</name>
<proteinExistence type="predicted"/>
<dbReference type="KEGG" id="mrr:Moror_4148"/>
<evidence type="ECO:0000313" key="3">
    <source>
        <dbReference type="Proteomes" id="UP000017559"/>
    </source>
</evidence>
<dbReference type="HOGENOM" id="CLU_036419_2_0_1"/>
<protein>
    <recommendedName>
        <fullName evidence="1">F-box domain-containing protein</fullName>
    </recommendedName>
</protein>
<gene>
    <name evidence="2" type="ORF">Moror_4148</name>
</gene>
<dbReference type="InterPro" id="IPR001810">
    <property type="entry name" value="F-box_dom"/>
</dbReference>
<dbReference type="EMBL" id="AWSO01000420">
    <property type="protein sequence ID" value="ESK90684.1"/>
    <property type="molecule type" value="Genomic_DNA"/>
</dbReference>